<dbReference type="PANTHER" id="PTHR20923:SF1">
    <property type="entry name" value="G PATCH DOMAIN AND ANKYRIN REPEAT-CONTAINING PROTEIN 1"/>
    <property type="match status" value="1"/>
</dbReference>
<proteinExistence type="predicted"/>
<accession>A0A3Q3A2P5</accession>
<dbReference type="Pfam" id="PF12796">
    <property type="entry name" value="Ank_2"/>
    <property type="match status" value="1"/>
</dbReference>
<dbReference type="GeneTree" id="ENSGT00940000170908"/>
<reference evidence="2" key="2">
    <citation type="submission" date="2025-09" db="UniProtKB">
        <authorList>
            <consortium name="Ensembl"/>
        </authorList>
    </citation>
    <scope>IDENTIFICATION</scope>
</reference>
<keyword evidence="3" id="KW-1185">Reference proteome</keyword>
<name>A0A3Q3A2P5_KRYMA</name>
<dbReference type="InterPro" id="IPR002110">
    <property type="entry name" value="Ankyrin_rpt"/>
</dbReference>
<dbReference type="InterPro" id="IPR036770">
    <property type="entry name" value="Ankyrin_rpt-contain_sf"/>
</dbReference>
<sequence>MAALGFIPATKEDAFSIRPNHSRSKIRCKLSGEEARQFYEDLMKEESRRQRRRRAVGERQQAQTEPVVQRGAAGVSNDNQSREVTLSERSMELLGLRLLRCAHEGDIPGLKELLSKGVDINFQDTFLWTAVMCASWSGQRAAVRLLLAHGAAWVGLVDAQGRDAQDLALEGIVVTQLWKYKHPSAITTWPHSCSHNIQW</sequence>
<evidence type="ECO:0000313" key="2">
    <source>
        <dbReference type="Ensembl" id="ENSKMAP00000010551.1"/>
    </source>
</evidence>
<protein>
    <submittedName>
        <fullName evidence="2">Zinc finger protein 91-like</fullName>
    </submittedName>
</protein>
<dbReference type="AlphaFoldDB" id="A0A3Q3A2P5"/>
<feature type="region of interest" description="Disordered" evidence="1">
    <location>
        <begin position="49"/>
        <end position="82"/>
    </location>
</feature>
<evidence type="ECO:0000313" key="3">
    <source>
        <dbReference type="Proteomes" id="UP000264800"/>
    </source>
</evidence>
<organism evidence="2 3">
    <name type="scientific">Kryptolebias marmoratus</name>
    <name type="common">Mangrove killifish</name>
    <name type="synonym">Rivulus marmoratus</name>
    <dbReference type="NCBI Taxonomy" id="37003"/>
    <lineage>
        <taxon>Eukaryota</taxon>
        <taxon>Metazoa</taxon>
        <taxon>Chordata</taxon>
        <taxon>Craniata</taxon>
        <taxon>Vertebrata</taxon>
        <taxon>Euteleostomi</taxon>
        <taxon>Actinopterygii</taxon>
        <taxon>Neopterygii</taxon>
        <taxon>Teleostei</taxon>
        <taxon>Neoteleostei</taxon>
        <taxon>Acanthomorphata</taxon>
        <taxon>Ovalentaria</taxon>
        <taxon>Atherinomorphae</taxon>
        <taxon>Cyprinodontiformes</taxon>
        <taxon>Rivulidae</taxon>
        <taxon>Kryptolebias</taxon>
    </lineage>
</organism>
<reference evidence="2" key="1">
    <citation type="submission" date="2025-08" db="UniProtKB">
        <authorList>
            <consortium name="Ensembl"/>
        </authorList>
    </citation>
    <scope>IDENTIFICATION</scope>
</reference>
<evidence type="ECO:0000256" key="1">
    <source>
        <dbReference type="SAM" id="MobiDB-lite"/>
    </source>
</evidence>
<dbReference type="Gene3D" id="1.25.40.20">
    <property type="entry name" value="Ankyrin repeat-containing domain"/>
    <property type="match status" value="1"/>
</dbReference>
<dbReference type="SUPFAM" id="SSF48403">
    <property type="entry name" value="Ankyrin repeat"/>
    <property type="match status" value="1"/>
</dbReference>
<dbReference type="InterPro" id="IPR039146">
    <property type="entry name" value="GPANK1"/>
</dbReference>
<dbReference type="Ensembl" id="ENSKMAT00000010712.1">
    <property type="protein sequence ID" value="ENSKMAP00000010551.1"/>
    <property type="gene ID" value="ENSKMAG00000007892.1"/>
</dbReference>
<dbReference type="PANTHER" id="PTHR20923">
    <property type="entry name" value="BAT4 PROTEIN-RELATED"/>
    <property type="match status" value="1"/>
</dbReference>
<dbReference type="Proteomes" id="UP000264800">
    <property type="component" value="Unplaced"/>
</dbReference>